<evidence type="ECO:0000313" key="1">
    <source>
        <dbReference type="EMBL" id="AVQ10167.1"/>
    </source>
</evidence>
<protein>
    <submittedName>
        <fullName evidence="1">Minor capsid protein</fullName>
    </submittedName>
</protein>
<sequence length="160" mass="18044">MDQQKPNKIVELRPNGTKRVATVPVGETRCQRQFKDQCNVNKIIEKFKRTGSVTHVRNAHDGVYMDLTELPSLQEAQEVIIAATKAFEAVPASIRQRFGHDPQQFINFLEDPNNNEEAIKLGLKVPKSTPKPDPVLTELQTLNKTLTTQNKVKKVTSNKV</sequence>
<dbReference type="EMBL" id="MH029514">
    <property type="protein sequence ID" value="AVQ10167.1"/>
    <property type="molecule type" value="Genomic_DNA"/>
</dbReference>
<organism evidence="1">
    <name type="scientific">Gokushovirinae environmental samples</name>
    <dbReference type="NCBI Taxonomy" id="1478972"/>
    <lineage>
        <taxon>Viruses</taxon>
        <taxon>Monodnaviria</taxon>
        <taxon>Sangervirae</taxon>
        <taxon>Phixviricota</taxon>
        <taxon>Malgrandaviricetes</taxon>
        <taxon>Petitvirales</taxon>
        <taxon>Microviridae</taxon>
        <taxon>environmental samples</taxon>
    </lineage>
</organism>
<name>A0A2R3UAA4_9VIRU</name>
<dbReference type="Pfam" id="PF09675">
    <property type="entry name" value="Chlamy_scaf"/>
    <property type="match status" value="1"/>
</dbReference>
<reference evidence="1" key="1">
    <citation type="submission" date="2018-03" db="EMBL/GenBank/DDBJ databases">
        <title>Twenty-four Novel Viral Genomes identified from the Dushanzi Mud Volcanic Sediment in Xinjiang, China.</title>
        <authorList>
            <person name="Han L."/>
        </authorList>
    </citation>
    <scope>NUCLEOTIDE SEQUENCE</scope>
</reference>
<proteinExistence type="predicted"/>
<accession>A0A2R3UAA4</accession>
<dbReference type="InterPro" id="IPR014131">
    <property type="entry name" value="Chlamydia_phage_Vp3"/>
</dbReference>